<protein>
    <submittedName>
        <fullName evidence="1">32506_t:CDS:1</fullName>
    </submittedName>
</protein>
<keyword evidence="2" id="KW-1185">Reference proteome</keyword>
<dbReference type="Proteomes" id="UP000789920">
    <property type="component" value="Unassembled WGS sequence"/>
</dbReference>
<reference evidence="1" key="1">
    <citation type="submission" date="2021-06" db="EMBL/GenBank/DDBJ databases">
        <authorList>
            <person name="Kallberg Y."/>
            <person name="Tangrot J."/>
            <person name="Rosling A."/>
        </authorList>
    </citation>
    <scope>NUCLEOTIDE SEQUENCE</scope>
    <source>
        <strain evidence="1">MA461A</strain>
    </source>
</reference>
<evidence type="ECO:0000313" key="1">
    <source>
        <dbReference type="EMBL" id="CAG8597212.1"/>
    </source>
</evidence>
<accession>A0ACA9ML84</accession>
<proteinExistence type="predicted"/>
<gene>
    <name evidence="1" type="ORF">RPERSI_LOCUS5777</name>
</gene>
<evidence type="ECO:0000313" key="2">
    <source>
        <dbReference type="Proteomes" id="UP000789920"/>
    </source>
</evidence>
<organism evidence="1 2">
    <name type="scientific">Racocetra persica</name>
    <dbReference type="NCBI Taxonomy" id="160502"/>
    <lineage>
        <taxon>Eukaryota</taxon>
        <taxon>Fungi</taxon>
        <taxon>Fungi incertae sedis</taxon>
        <taxon>Mucoromycota</taxon>
        <taxon>Glomeromycotina</taxon>
        <taxon>Glomeromycetes</taxon>
        <taxon>Diversisporales</taxon>
        <taxon>Gigasporaceae</taxon>
        <taxon>Racocetra</taxon>
    </lineage>
</organism>
<name>A0ACA9ML84_9GLOM</name>
<dbReference type="EMBL" id="CAJVQC010008826">
    <property type="protein sequence ID" value="CAG8597212.1"/>
    <property type="molecule type" value="Genomic_DNA"/>
</dbReference>
<sequence>MRDPNIKISKYRMICFIVLAATIGCFVYFTTNSNNCSDSSNLSNSNNISNSDNLSSSNNRSISDNLPNSDNYSNSKLFKRHSKRQNSSNDTQYFTWDNKPVNLTIIPNAAYKKIFYGMDYGPVNATYPLCGNTLAILKLNLGMTIVPTIWVDNNDTTYQRQFDLLFNFIENMV</sequence>
<comment type="caution">
    <text evidence="1">The sequence shown here is derived from an EMBL/GenBank/DDBJ whole genome shotgun (WGS) entry which is preliminary data.</text>
</comment>